<feature type="compositionally biased region" description="Basic residues" evidence="1">
    <location>
        <begin position="136"/>
        <end position="145"/>
    </location>
</feature>
<protein>
    <submittedName>
        <fullName evidence="2">Uncharacterized protein</fullName>
    </submittedName>
</protein>
<feature type="compositionally biased region" description="Polar residues" evidence="1">
    <location>
        <begin position="1"/>
        <end position="13"/>
    </location>
</feature>
<organism evidence="2 3">
    <name type="scientific">Hylemonella gracilis str. Niagara R</name>
    <dbReference type="NCBI Taxonomy" id="1458275"/>
    <lineage>
        <taxon>Bacteria</taxon>
        <taxon>Pseudomonadati</taxon>
        <taxon>Pseudomonadota</taxon>
        <taxon>Betaproteobacteria</taxon>
        <taxon>Burkholderiales</taxon>
        <taxon>Comamonadaceae</taxon>
        <taxon>Hylemonella</taxon>
    </lineage>
</organism>
<accession>A0A016XJV2</accession>
<gene>
    <name evidence="2" type="ORF">AZ34_12760</name>
</gene>
<reference evidence="2 3" key="1">
    <citation type="submission" date="2014-02" db="EMBL/GenBank/DDBJ databases">
        <title>Draft Genome of Hylemonella gracilis isolated from the Niagara River.</title>
        <authorList>
            <person name="Pawlowski D.R."/>
            <person name="Koudelka G.B."/>
        </authorList>
    </citation>
    <scope>NUCLEOTIDE SEQUENCE [LARGE SCALE GENOMIC DNA]</scope>
    <source>
        <strain evidence="2 3">Niagara R</strain>
    </source>
</reference>
<feature type="region of interest" description="Disordered" evidence="1">
    <location>
        <begin position="1"/>
        <end position="67"/>
    </location>
</feature>
<evidence type="ECO:0000256" key="1">
    <source>
        <dbReference type="SAM" id="MobiDB-lite"/>
    </source>
</evidence>
<feature type="compositionally biased region" description="Low complexity" evidence="1">
    <location>
        <begin position="28"/>
        <end position="37"/>
    </location>
</feature>
<feature type="compositionally biased region" description="Polar residues" evidence="1">
    <location>
        <begin position="38"/>
        <end position="49"/>
    </location>
</feature>
<feature type="compositionally biased region" description="Low complexity" evidence="1">
    <location>
        <begin position="146"/>
        <end position="157"/>
    </location>
</feature>
<dbReference type="Proteomes" id="UP000023268">
    <property type="component" value="Unassembled WGS sequence"/>
</dbReference>
<dbReference type="eggNOG" id="ENOG5032ZRB">
    <property type="taxonomic scope" value="Bacteria"/>
</dbReference>
<comment type="caution">
    <text evidence="2">The sequence shown here is derived from an EMBL/GenBank/DDBJ whole genome shotgun (WGS) entry which is preliminary data.</text>
</comment>
<name>A0A016XJV2_9BURK</name>
<feature type="compositionally biased region" description="Basic and acidic residues" evidence="1">
    <location>
        <begin position="55"/>
        <end position="67"/>
    </location>
</feature>
<sequence>MNPSSKPNKTSTDPVEATAQTRKKTKALKSASAPKASQTAKKPAQSTPQVKAKPKALDKKPKLVHDSYSLPKDEAAALGVLKRRVAALGLPVKKNHLLRAGLLTLSQLGDATLLDALRALPEPSRADASSATPKPAKTKAVKTKTIKPGQSTEQAKAGKAKKAAKASKASKPAQAQQTAQPTPEAQA</sequence>
<evidence type="ECO:0000313" key="2">
    <source>
        <dbReference type="EMBL" id="EYC51847.1"/>
    </source>
</evidence>
<dbReference type="STRING" id="1458275.AZ34_12760"/>
<evidence type="ECO:0000313" key="3">
    <source>
        <dbReference type="Proteomes" id="UP000023268"/>
    </source>
</evidence>
<feature type="compositionally biased region" description="Low complexity" evidence="1">
    <location>
        <begin position="166"/>
        <end position="187"/>
    </location>
</feature>
<dbReference type="EMBL" id="JEMG01000001">
    <property type="protein sequence ID" value="EYC51847.1"/>
    <property type="molecule type" value="Genomic_DNA"/>
</dbReference>
<proteinExistence type="predicted"/>
<dbReference type="RefSeq" id="WP_155831808.1">
    <property type="nucleotide sequence ID" value="NZ_JEMG01000001.1"/>
</dbReference>
<feature type="region of interest" description="Disordered" evidence="1">
    <location>
        <begin position="123"/>
        <end position="187"/>
    </location>
</feature>
<dbReference type="AlphaFoldDB" id="A0A016XJV2"/>